<dbReference type="InterPro" id="IPR050445">
    <property type="entry name" value="Bact_polysacc_biosynth/exp"/>
</dbReference>
<protein>
    <submittedName>
        <fullName evidence="4">CpsD/CapB family tyrosine-protein kinase</fullName>
    </submittedName>
</protein>
<organism evidence="4 5">
    <name type="scientific">Albidovulum litorale</name>
    <dbReference type="NCBI Taxonomy" id="2984134"/>
    <lineage>
        <taxon>Bacteria</taxon>
        <taxon>Pseudomonadati</taxon>
        <taxon>Pseudomonadota</taxon>
        <taxon>Alphaproteobacteria</taxon>
        <taxon>Rhodobacterales</taxon>
        <taxon>Paracoccaceae</taxon>
        <taxon>Albidovulum</taxon>
    </lineage>
</organism>
<dbReference type="PANTHER" id="PTHR32309">
    <property type="entry name" value="TYROSINE-PROTEIN KINASE"/>
    <property type="match status" value="1"/>
</dbReference>
<keyword evidence="5" id="KW-1185">Reference proteome</keyword>
<keyword evidence="1" id="KW-0547">Nucleotide-binding</keyword>
<evidence type="ECO:0000256" key="1">
    <source>
        <dbReference type="ARBA" id="ARBA00022741"/>
    </source>
</evidence>
<name>A0ABT2ZRI9_9RHOB</name>
<dbReference type="InterPro" id="IPR005702">
    <property type="entry name" value="Wzc-like_C"/>
</dbReference>
<keyword evidence="4" id="KW-0808">Transferase</keyword>
<comment type="caution">
    <text evidence="4">The sequence shown here is derived from an EMBL/GenBank/DDBJ whole genome shotgun (WGS) entry which is preliminary data.</text>
</comment>
<dbReference type="SUPFAM" id="SSF52540">
    <property type="entry name" value="P-loop containing nucleoside triphosphate hydrolases"/>
    <property type="match status" value="1"/>
</dbReference>
<keyword evidence="4" id="KW-0418">Kinase</keyword>
<evidence type="ECO:0000313" key="4">
    <source>
        <dbReference type="EMBL" id="MCV2873774.1"/>
    </source>
</evidence>
<feature type="domain" description="CobQ/CobB/MinD/ParA nucleotide binding" evidence="3">
    <location>
        <begin position="89"/>
        <end position="260"/>
    </location>
</feature>
<sequence>MEKLEAALAKAREMRKSTLGTPRVDREPVSPKVMAAGDWLSLPEFKLTPARLQRNRITAILGGKDATPYDMLRSRTIRLMREKEWSRLAVTSPGPACGKTTVALNLALSLSRQKDLRVMLFDLDLRRPALHKVAGLTPKHSFHEVLDGRIAFEDQAVRIGENLILAMNATACRNPSELLQASGTGEVLDEIERRWQPDVMLFDMSPMLASDDNVGFLGNVDCALLIVAAERTTLPNIDVCEKELAQLTNVLGIVLNKCRYADKLVGYSYDSYS</sequence>
<dbReference type="PANTHER" id="PTHR32309:SF13">
    <property type="entry name" value="FERRIC ENTEROBACTIN TRANSPORT PROTEIN FEPE"/>
    <property type="match status" value="1"/>
</dbReference>
<evidence type="ECO:0000259" key="3">
    <source>
        <dbReference type="Pfam" id="PF01656"/>
    </source>
</evidence>
<dbReference type="InterPro" id="IPR002586">
    <property type="entry name" value="CobQ/CobB/MinD/ParA_Nub-bd_dom"/>
</dbReference>
<proteinExistence type="predicted"/>
<keyword evidence="2" id="KW-0067">ATP-binding</keyword>
<dbReference type="Proteomes" id="UP001652564">
    <property type="component" value="Unassembled WGS sequence"/>
</dbReference>
<dbReference type="EMBL" id="JAOWKZ010000004">
    <property type="protein sequence ID" value="MCV2873774.1"/>
    <property type="molecule type" value="Genomic_DNA"/>
</dbReference>
<dbReference type="GO" id="GO:0016301">
    <property type="term" value="F:kinase activity"/>
    <property type="evidence" value="ECO:0007669"/>
    <property type="project" value="UniProtKB-KW"/>
</dbReference>
<accession>A0ABT2ZRI9</accession>
<reference evidence="4 5" key="1">
    <citation type="submission" date="2022-10" db="EMBL/GenBank/DDBJ databases">
        <title>Defluviimonas sp. nov., isolated from ocean surface sediments.</title>
        <authorList>
            <person name="He W."/>
            <person name="Wang L."/>
            <person name="Zhang D.-F."/>
        </authorList>
    </citation>
    <scope>NUCLEOTIDE SEQUENCE [LARGE SCALE GENOMIC DNA]</scope>
    <source>
        <strain evidence="4 5">WL0050</strain>
    </source>
</reference>
<dbReference type="InterPro" id="IPR027417">
    <property type="entry name" value="P-loop_NTPase"/>
</dbReference>
<dbReference type="RefSeq" id="WP_263741007.1">
    <property type="nucleotide sequence ID" value="NZ_JAOWKZ010000004.1"/>
</dbReference>
<evidence type="ECO:0000256" key="2">
    <source>
        <dbReference type="ARBA" id="ARBA00022840"/>
    </source>
</evidence>
<gene>
    <name evidence="4" type="ORF">OEZ71_15855</name>
</gene>
<dbReference type="CDD" id="cd05387">
    <property type="entry name" value="BY-kinase"/>
    <property type="match status" value="1"/>
</dbReference>
<evidence type="ECO:0000313" key="5">
    <source>
        <dbReference type="Proteomes" id="UP001652564"/>
    </source>
</evidence>
<dbReference type="Pfam" id="PF01656">
    <property type="entry name" value="CbiA"/>
    <property type="match status" value="1"/>
</dbReference>
<dbReference type="Gene3D" id="3.40.50.300">
    <property type="entry name" value="P-loop containing nucleotide triphosphate hydrolases"/>
    <property type="match status" value="1"/>
</dbReference>